<comment type="caution">
    <text evidence="1">The sequence shown here is derived from an EMBL/GenBank/DDBJ whole genome shotgun (WGS) entry which is preliminary data.</text>
</comment>
<sequence length="133" mass="14687">MYPVPVQSFLTDLPSSFQDSPASWAWISYDQPSVTVLSGSFKRSVFDTPVESVTPDPDLQEVPLSSVSNTLVITTDFIAYDKRFFDIIGPNATVTHVQNLTFQTHEAPCFNPNTKELLFVKWGPPGGHDGAHT</sequence>
<protein>
    <recommendedName>
        <fullName evidence="3">Dipeptidylpeptidase IV N-terminal domain-containing protein</fullName>
    </recommendedName>
</protein>
<reference evidence="1 2" key="1">
    <citation type="submission" date="2024-02" db="EMBL/GenBank/DDBJ databases">
        <title>De novo assembly and annotation of 12 fungi associated with fruit tree decline syndrome in Ontario, Canada.</title>
        <authorList>
            <person name="Sulman M."/>
            <person name="Ellouze W."/>
            <person name="Ilyukhin E."/>
        </authorList>
    </citation>
    <scope>NUCLEOTIDE SEQUENCE [LARGE SCALE GENOMIC DNA]</scope>
    <source>
        <strain evidence="1 2">M1-105</strain>
    </source>
</reference>
<dbReference type="Proteomes" id="UP001521116">
    <property type="component" value="Unassembled WGS sequence"/>
</dbReference>
<evidence type="ECO:0000313" key="1">
    <source>
        <dbReference type="EMBL" id="KAL1632905.1"/>
    </source>
</evidence>
<dbReference type="EMBL" id="JAJVDC020000025">
    <property type="protein sequence ID" value="KAL1632905.1"/>
    <property type="molecule type" value="Genomic_DNA"/>
</dbReference>
<evidence type="ECO:0008006" key="3">
    <source>
        <dbReference type="Google" id="ProtNLM"/>
    </source>
</evidence>
<accession>A0ABR3T007</accession>
<evidence type="ECO:0000313" key="2">
    <source>
        <dbReference type="Proteomes" id="UP001521116"/>
    </source>
</evidence>
<gene>
    <name evidence="1" type="ORF">SLS56_003190</name>
</gene>
<name>A0ABR3T007_9PEZI</name>
<keyword evidence="2" id="KW-1185">Reference proteome</keyword>
<organism evidence="1 2">
    <name type="scientific">Neofusicoccum ribis</name>
    <dbReference type="NCBI Taxonomy" id="45134"/>
    <lineage>
        <taxon>Eukaryota</taxon>
        <taxon>Fungi</taxon>
        <taxon>Dikarya</taxon>
        <taxon>Ascomycota</taxon>
        <taxon>Pezizomycotina</taxon>
        <taxon>Dothideomycetes</taxon>
        <taxon>Dothideomycetes incertae sedis</taxon>
        <taxon>Botryosphaeriales</taxon>
        <taxon>Botryosphaeriaceae</taxon>
        <taxon>Neofusicoccum</taxon>
    </lineage>
</organism>
<proteinExistence type="predicted"/>